<organism evidence="2 3">
    <name type="scientific">Alternaria panax</name>
    <dbReference type="NCBI Taxonomy" id="48097"/>
    <lineage>
        <taxon>Eukaryota</taxon>
        <taxon>Fungi</taxon>
        <taxon>Dikarya</taxon>
        <taxon>Ascomycota</taxon>
        <taxon>Pezizomycotina</taxon>
        <taxon>Dothideomycetes</taxon>
        <taxon>Pleosporomycetidae</taxon>
        <taxon>Pleosporales</taxon>
        <taxon>Pleosporineae</taxon>
        <taxon>Pleosporaceae</taxon>
        <taxon>Alternaria</taxon>
        <taxon>Alternaria sect. Panax</taxon>
    </lineage>
</organism>
<dbReference type="AlphaFoldDB" id="A0AAD4IK19"/>
<sequence length="585" mass="65624">MSIAHCIFYPNLKGQVVGKADQQEEKIRFGTGFAFIAQICLGTSVWTAYTQWLWRTLMKKDLTFKVLNSAFAAENSVLSLLNIEMWKRLKVGSIMAFLAWGLLIPPFFTPATLFIYESTDVEDVIVAMPRPSIANASAAHRFAYSPPSQPGTTQYETDVNRIFTCPRTVMNLLATATSSLGEILPLDLPYNNSAYSVDFYAPIVRCAEANETEQYKIDGLLKEEMNVPHGTLNETAVAYFGFVPTYNSSRDLIAVSQPRQQMPSKPMNELWMTFLRPEIDDQGKRVKTRHYQICRPHNASYSLEISQYHGVQNVSSKYEVGEAIPFPNERPHEISNMTQHAYTAFMWVVCDQLVGKLAWWTDTSIEDEQQAAAQFGIIDSPIQRTSLLGSSDLDAYFEFDEERGLYKDQNISTAFDLSDQRLQDKAMARNRTLDVLIEELSFNLTVSMMHNRLLTDMVDTTVQLTTDVNRYDYKSYSLFLPYALANVFTLICVVLGLTSYVRDGAMPGKKMQDLVHAARNPNSNDRPALLSRTTSLGAGFGPDGAIVLRIATEDAGERSSDARVGASRDGNWSGDVEKLKGNVFV</sequence>
<keyword evidence="3" id="KW-1185">Reference proteome</keyword>
<dbReference type="Proteomes" id="UP001199106">
    <property type="component" value="Unassembled WGS sequence"/>
</dbReference>
<name>A0AAD4IK19_9PLEO</name>
<gene>
    <name evidence="2" type="ORF">G6011_01065</name>
</gene>
<feature type="transmembrane region" description="Helical" evidence="1">
    <location>
        <begin position="479"/>
        <end position="501"/>
    </location>
</feature>
<protein>
    <submittedName>
        <fullName evidence="2">Uncharacterized protein</fullName>
    </submittedName>
</protein>
<dbReference type="PANTHER" id="PTHR35041">
    <property type="entry name" value="MEDIATOR OF RNA POLYMERASE II TRANSCRIPTION SUBUNIT 1"/>
    <property type="match status" value="1"/>
</dbReference>
<evidence type="ECO:0000256" key="1">
    <source>
        <dbReference type="SAM" id="Phobius"/>
    </source>
</evidence>
<accession>A0AAD4IK19</accession>
<evidence type="ECO:0000313" key="3">
    <source>
        <dbReference type="Proteomes" id="UP001199106"/>
    </source>
</evidence>
<comment type="caution">
    <text evidence="2">The sequence shown here is derived from an EMBL/GenBank/DDBJ whole genome shotgun (WGS) entry which is preliminary data.</text>
</comment>
<dbReference type="EMBL" id="JAANER010000001">
    <property type="protein sequence ID" value="KAG9195944.1"/>
    <property type="molecule type" value="Genomic_DNA"/>
</dbReference>
<keyword evidence="1" id="KW-0812">Transmembrane</keyword>
<keyword evidence="1" id="KW-0472">Membrane</keyword>
<dbReference type="PANTHER" id="PTHR35041:SF3">
    <property type="entry name" value="FORMYLMETHIONINE DEFORMYLASE-LIKE PROTEIN"/>
    <property type="match status" value="1"/>
</dbReference>
<evidence type="ECO:0000313" key="2">
    <source>
        <dbReference type="EMBL" id="KAG9195944.1"/>
    </source>
</evidence>
<keyword evidence="1" id="KW-1133">Transmembrane helix</keyword>
<reference evidence="2" key="1">
    <citation type="submission" date="2021-07" db="EMBL/GenBank/DDBJ databases">
        <title>Genome Resource of American Ginseng Black Spot Pathogen Alternaria panax.</title>
        <authorList>
            <person name="Qiu C."/>
            <person name="Wang W."/>
            <person name="Liu Z."/>
        </authorList>
    </citation>
    <scope>NUCLEOTIDE SEQUENCE</scope>
    <source>
        <strain evidence="2">BNCC115425</strain>
    </source>
</reference>
<feature type="transmembrane region" description="Helical" evidence="1">
    <location>
        <begin position="95"/>
        <end position="116"/>
    </location>
</feature>
<proteinExistence type="predicted"/>
<feature type="transmembrane region" description="Helical" evidence="1">
    <location>
        <begin position="33"/>
        <end position="54"/>
    </location>
</feature>